<evidence type="ECO:0000313" key="1">
    <source>
        <dbReference type="EMBL" id="GBE62905.1"/>
    </source>
</evidence>
<comment type="caution">
    <text evidence="1">The sequence shown here is derived from an EMBL/GenBank/DDBJ whole genome shotgun (WGS) entry which is preliminary data.</text>
</comment>
<dbReference type="VEuPathDB" id="PiroplasmaDB:BOVATA_043980"/>
<keyword evidence="2" id="KW-1185">Reference proteome</keyword>
<protein>
    <submittedName>
        <fullName evidence="1">Apolipophorin-III superfamily protein, putative</fullName>
    </submittedName>
</protein>
<dbReference type="RefSeq" id="XP_028869148.1">
    <property type="nucleotide sequence ID" value="XM_029013315.1"/>
</dbReference>
<dbReference type="OrthoDB" id="366065at2759"/>
<dbReference type="AlphaFoldDB" id="A0A2H6KIT4"/>
<evidence type="ECO:0000313" key="2">
    <source>
        <dbReference type="Proteomes" id="UP000236319"/>
    </source>
</evidence>
<proteinExistence type="predicted"/>
<accession>A0A2H6KIT4</accession>
<gene>
    <name evidence="1" type="ORF">BOVATA_043980</name>
</gene>
<dbReference type="GeneID" id="39876675"/>
<reference evidence="1 2" key="1">
    <citation type="journal article" date="2017" name="BMC Genomics">
        <title>Whole-genome assembly of Babesia ovata and comparative genomics between closely related pathogens.</title>
        <authorList>
            <person name="Yamagishi J."/>
            <person name="Asada M."/>
            <person name="Hakimi H."/>
            <person name="Tanaka T.Q."/>
            <person name="Sugimoto C."/>
            <person name="Kawazu S."/>
        </authorList>
    </citation>
    <scope>NUCLEOTIDE SEQUENCE [LARGE SCALE GENOMIC DNA]</scope>
    <source>
        <strain evidence="1 2">Miyake</strain>
    </source>
</reference>
<name>A0A2H6KIT4_9APIC</name>
<dbReference type="Proteomes" id="UP000236319">
    <property type="component" value="Unassembled WGS sequence"/>
</dbReference>
<sequence length="602" mass="67972">MTDWCKQLGYAYVNVYDDEKFEEELRTVNLFSPRKRTEPVYELNDYGRKLSKVLLTCVSTLFHDIEKLRTQCKDDAAWKGMQIHLREKNNKENPLGEFFDNCGFIVSKDYNGYEGELLNKPECTGKYIYDSLYLNSKGLLPGQFRGPFTYLYRYLHKYNEVCHIATFTAKRHPCSVNEMLQWLSGLPHNNVFEQLKKHIKTLCDKPDDQKDIEYSQIHSDKLTFHAYPETLTAADLRLTLSDICSDSRNILTSILGNGDAYTTYACDLSNNSSVLHYPSNPSACLDMLLDILRRIFPPLKFLLNQCNNASSDCGWLQCRYGKDIRPSKSLCNEHTKSKIDCEPTSPLMSYLTDGLLGHLPHTLTSIGCRAVCINCPTGKPGMPCLTPLGFRGFSGSTRRGKDLCNVLGKLLTNVHIKALLSLGTKTPATLSEHFGFVSSLVNGWHNRTNIDKDGVQKSFEDAITKLSIALYEKPAELTDALRDAYGSESVSHSSCQHSHLLNLTDFDTCNRNGLHCAPYITSLCGDYYTYLPVKNSNTYLSWAIYLPWTFWIYSAISILLSALSTVRIGDAVDVSEETSARVASMVSSRMRRKQTPCVSVIQ</sequence>
<dbReference type="EMBL" id="BDSA01000008">
    <property type="protein sequence ID" value="GBE62905.1"/>
    <property type="molecule type" value="Genomic_DNA"/>
</dbReference>
<organism evidence="1 2">
    <name type="scientific">Babesia ovata</name>
    <dbReference type="NCBI Taxonomy" id="189622"/>
    <lineage>
        <taxon>Eukaryota</taxon>
        <taxon>Sar</taxon>
        <taxon>Alveolata</taxon>
        <taxon>Apicomplexa</taxon>
        <taxon>Aconoidasida</taxon>
        <taxon>Piroplasmida</taxon>
        <taxon>Babesiidae</taxon>
        <taxon>Babesia</taxon>
    </lineage>
</organism>